<gene>
    <name evidence="1" type="ORF">TNCT_504311</name>
</gene>
<reference evidence="1" key="1">
    <citation type="submission" date="2020-07" db="EMBL/GenBank/DDBJ databases">
        <title>Multicomponent nature underlies the extraordinary mechanical properties of spider dragline silk.</title>
        <authorList>
            <person name="Kono N."/>
            <person name="Nakamura H."/>
            <person name="Mori M."/>
            <person name="Yoshida Y."/>
            <person name="Ohtoshi R."/>
            <person name="Malay A.D."/>
            <person name="Moran D.A.P."/>
            <person name="Tomita M."/>
            <person name="Numata K."/>
            <person name="Arakawa K."/>
        </authorList>
    </citation>
    <scope>NUCLEOTIDE SEQUENCE</scope>
</reference>
<evidence type="ECO:0000313" key="2">
    <source>
        <dbReference type="Proteomes" id="UP000887116"/>
    </source>
</evidence>
<evidence type="ECO:0000313" key="1">
    <source>
        <dbReference type="EMBL" id="GFQ70393.1"/>
    </source>
</evidence>
<proteinExistence type="predicted"/>
<keyword evidence="2" id="KW-1185">Reference proteome</keyword>
<dbReference type="AlphaFoldDB" id="A0A8X6FYZ2"/>
<name>A0A8X6FYZ2_TRICU</name>
<dbReference type="EMBL" id="BMAO01020860">
    <property type="protein sequence ID" value="GFQ70393.1"/>
    <property type="molecule type" value="Genomic_DNA"/>
</dbReference>
<protein>
    <submittedName>
        <fullName evidence="1">Uncharacterized protein</fullName>
    </submittedName>
</protein>
<organism evidence="1 2">
    <name type="scientific">Trichonephila clavata</name>
    <name type="common">Joro spider</name>
    <name type="synonym">Nephila clavata</name>
    <dbReference type="NCBI Taxonomy" id="2740835"/>
    <lineage>
        <taxon>Eukaryota</taxon>
        <taxon>Metazoa</taxon>
        <taxon>Ecdysozoa</taxon>
        <taxon>Arthropoda</taxon>
        <taxon>Chelicerata</taxon>
        <taxon>Arachnida</taxon>
        <taxon>Araneae</taxon>
        <taxon>Araneomorphae</taxon>
        <taxon>Entelegynae</taxon>
        <taxon>Araneoidea</taxon>
        <taxon>Nephilidae</taxon>
        <taxon>Trichonephila</taxon>
    </lineage>
</organism>
<accession>A0A8X6FYZ2</accession>
<comment type="caution">
    <text evidence="1">The sequence shown here is derived from an EMBL/GenBank/DDBJ whole genome shotgun (WGS) entry which is preliminary data.</text>
</comment>
<dbReference type="Proteomes" id="UP000887116">
    <property type="component" value="Unassembled WGS sequence"/>
</dbReference>
<sequence>MSRRCQKSLPFISTLRLLPVSGLLSGLTLSYTSDLLYALLDSPLLDLPVSISPSPLPLGSFIVQIPSFLSNKFYNMKPDQSKR</sequence>